<dbReference type="Proteomes" id="UP000198773">
    <property type="component" value="Unassembled WGS sequence"/>
</dbReference>
<dbReference type="Pfam" id="PF03692">
    <property type="entry name" value="CxxCxxCC"/>
    <property type="match status" value="1"/>
</dbReference>
<gene>
    <name evidence="1" type="ORF">SAMN04488051_10826</name>
</gene>
<dbReference type="NCBIfam" id="NF003505">
    <property type="entry name" value="PRK05170.2-3"/>
    <property type="match status" value="1"/>
</dbReference>
<dbReference type="PANTHER" id="PTHR37421:SF1">
    <property type="entry name" value="UPF0260 PROTEIN YCGN"/>
    <property type="match status" value="1"/>
</dbReference>
<dbReference type="OrthoDB" id="9786855at2"/>
<reference evidence="1 2" key="1">
    <citation type="submission" date="2016-10" db="EMBL/GenBank/DDBJ databases">
        <authorList>
            <person name="de Groot N.N."/>
        </authorList>
    </citation>
    <scope>NUCLEOTIDE SEQUENCE [LARGE SCALE GENOMIC DNA]</scope>
    <source>
        <strain evidence="1 2">CGMCC 1.3430</strain>
    </source>
</reference>
<dbReference type="NCBIfam" id="NF003501">
    <property type="entry name" value="PRK05170.1-5"/>
    <property type="match status" value="1"/>
</dbReference>
<proteinExistence type="predicted"/>
<organism evidence="1 2">
    <name type="scientific">Alkalimonas amylolytica</name>
    <dbReference type="NCBI Taxonomy" id="152573"/>
    <lineage>
        <taxon>Bacteria</taxon>
        <taxon>Pseudomonadati</taxon>
        <taxon>Pseudomonadota</taxon>
        <taxon>Gammaproteobacteria</taxon>
        <taxon>Alkalimonas</taxon>
    </lineage>
</organism>
<sequence>MSLGERFWEHKSLAEMSPQEWEAVCDGCAKCCLNKFIDDEGPELDFLPTDQLQEGEQVHYTNIACRYLNSHKCECTEYQNRTVLVPDCIQLTKDNLKDIFFMPPSCSYRRLHEGRGLPSWHPLLNNGKKSLMHKKQMSVRNKTISEAQVNLHDFEDFIVRWPLNDLD</sequence>
<evidence type="ECO:0000313" key="1">
    <source>
        <dbReference type="EMBL" id="SEA88999.1"/>
    </source>
</evidence>
<dbReference type="AlphaFoldDB" id="A0A1H4EVI6"/>
<dbReference type="PIRSF" id="PIRSF006173">
    <property type="entry name" value="UCP006173"/>
    <property type="match status" value="1"/>
</dbReference>
<dbReference type="STRING" id="152573.SAMN04488051_10826"/>
<dbReference type="PANTHER" id="PTHR37421">
    <property type="entry name" value="UPF0260 PROTEIN YCGN"/>
    <property type="match status" value="1"/>
</dbReference>
<evidence type="ECO:0000313" key="2">
    <source>
        <dbReference type="Proteomes" id="UP000198773"/>
    </source>
</evidence>
<protein>
    <submittedName>
        <fullName evidence="1">Uncharacterized protein</fullName>
    </submittedName>
</protein>
<dbReference type="RefSeq" id="WP_091344182.1">
    <property type="nucleotide sequence ID" value="NZ_FNRM01000008.1"/>
</dbReference>
<dbReference type="InterPro" id="IPR005358">
    <property type="entry name" value="Puta_zinc/iron-chelating_dom"/>
</dbReference>
<dbReference type="EMBL" id="FNRM01000008">
    <property type="protein sequence ID" value="SEA88999.1"/>
    <property type="molecule type" value="Genomic_DNA"/>
</dbReference>
<dbReference type="InterPro" id="IPR008228">
    <property type="entry name" value="UCP006173"/>
</dbReference>
<name>A0A1H4EVI6_ALKAM</name>
<keyword evidence="2" id="KW-1185">Reference proteome</keyword>
<accession>A0A1H4EVI6</accession>